<dbReference type="FunFam" id="1.10.10.10:FF:000322">
    <property type="entry name" value="Probable disease resistance protein At1g63360"/>
    <property type="match status" value="1"/>
</dbReference>
<dbReference type="Pfam" id="PF00931">
    <property type="entry name" value="NB-ARC"/>
    <property type="match status" value="1"/>
</dbReference>
<dbReference type="CDD" id="cd14798">
    <property type="entry name" value="RX-CC_like"/>
    <property type="match status" value="1"/>
</dbReference>
<keyword evidence="6" id="KW-0067">ATP-binding</keyword>
<feature type="compositionally biased region" description="Acidic residues" evidence="7">
    <location>
        <begin position="1148"/>
        <end position="1162"/>
    </location>
</feature>
<dbReference type="InterPro" id="IPR002182">
    <property type="entry name" value="NB-ARC"/>
</dbReference>
<dbReference type="GO" id="GO:0005524">
    <property type="term" value="F:ATP binding"/>
    <property type="evidence" value="ECO:0007669"/>
    <property type="project" value="UniProtKB-KW"/>
</dbReference>
<organism evidence="13 14">
    <name type="scientific">Iris pallida</name>
    <name type="common">Sweet iris</name>
    <dbReference type="NCBI Taxonomy" id="29817"/>
    <lineage>
        <taxon>Eukaryota</taxon>
        <taxon>Viridiplantae</taxon>
        <taxon>Streptophyta</taxon>
        <taxon>Embryophyta</taxon>
        <taxon>Tracheophyta</taxon>
        <taxon>Spermatophyta</taxon>
        <taxon>Magnoliopsida</taxon>
        <taxon>Liliopsida</taxon>
        <taxon>Asparagales</taxon>
        <taxon>Iridaceae</taxon>
        <taxon>Iridoideae</taxon>
        <taxon>Irideae</taxon>
        <taxon>Iris</taxon>
    </lineage>
</organism>
<dbReference type="Gene3D" id="3.80.10.10">
    <property type="entry name" value="Ribonuclease Inhibitor"/>
    <property type="match status" value="2"/>
</dbReference>
<dbReference type="PRINTS" id="PR00364">
    <property type="entry name" value="DISEASERSIST"/>
</dbReference>
<keyword evidence="4" id="KW-0547">Nucleotide-binding</keyword>
<proteinExistence type="inferred from homology"/>
<dbReference type="GO" id="GO:0002758">
    <property type="term" value="P:innate immune response-activating signaling pathway"/>
    <property type="evidence" value="ECO:0007669"/>
    <property type="project" value="UniProtKB-ARBA"/>
</dbReference>
<dbReference type="InterPro" id="IPR042197">
    <property type="entry name" value="Apaf_helical"/>
</dbReference>
<evidence type="ECO:0000256" key="7">
    <source>
        <dbReference type="SAM" id="MobiDB-lite"/>
    </source>
</evidence>
<evidence type="ECO:0000256" key="4">
    <source>
        <dbReference type="ARBA" id="ARBA00022741"/>
    </source>
</evidence>
<keyword evidence="2" id="KW-0433">Leucine-rich repeat</keyword>
<evidence type="ECO:0000256" key="1">
    <source>
        <dbReference type="ARBA" id="ARBA00008894"/>
    </source>
</evidence>
<dbReference type="InterPro" id="IPR056789">
    <property type="entry name" value="LRR_R13L1-DRL21"/>
</dbReference>
<dbReference type="InterPro" id="IPR055414">
    <property type="entry name" value="LRR_R13L4/SHOC2-like"/>
</dbReference>
<dbReference type="SUPFAM" id="SSF52058">
    <property type="entry name" value="L domain-like"/>
    <property type="match status" value="1"/>
</dbReference>
<dbReference type="Pfam" id="PF18052">
    <property type="entry name" value="Rx_N"/>
    <property type="match status" value="1"/>
</dbReference>
<dbReference type="GO" id="GO:0042742">
    <property type="term" value="P:defense response to bacterium"/>
    <property type="evidence" value="ECO:0007669"/>
    <property type="project" value="UniProtKB-ARBA"/>
</dbReference>
<dbReference type="Pfam" id="PF25019">
    <property type="entry name" value="LRR_R13L1-DRL21"/>
    <property type="match status" value="1"/>
</dbReference>
<comment type="caution">
    <text evidence="13">The sequence shown here is derived from an EMBL/GenBank/DDBJ whole genome shotgun (WGS) entry which is preliminary data.</text>
</comment>
<feature type="domain" description="R13L1/DRL21-like LRR repeat region" evidence="12">
    <location>
        <begin position="721"/>
        <end position="855"/>
    </location>
</feature>
<reference evidence="13" key="1">
    <citation type="journal article" date="2023" name="GigaByte">
        <title>Genome assembly of the bearded iris, Iris pallida Lam.</title>
        <authorList>
            <person name="Bruccoleri R.E."/>
            <person name="Oakeley E.J."/>
            <person name="Faust A.M.E."/>
            <person name="Altorfer M."/>
            <person name="Dessus-Babus S."/>
            <person name="Burckhardt D."/>
            <person name="Oertli M."/>
            <person name="Naumann U."/>
            <person name="Petersen F."/>
            <person name="Wong J."/>
        </authorList>
    </citation>
    <scope>NUCLEOTIDE SEQUENCE</scope>
    <source>
        <strain evidence="13">GSM-AAB239-AS_SAM_17_03QT</strain>
    </source>
</reference>
<dbReference type="InterPro" id="IPR041118">
    <property type="entry name" value="Rx_N"/>
</dbReference>
<dbReference type="InterPro" id="IPR036388">
    <property type="entry name" value="WH-like_DNA-bd_sf"/>
</dbReference>
<comment type="similarity">
    <text evidence="1">Belongs to the disease resistance NB-LRR family.</text>
</comment>
<dbReference type="Pfam" id="PF23598">
    <property type="entry name" value="LRR_14"/>
    <property type="match status" value="1"/>
</dbReference>
<evidence type="ECO:0000259" key="10">
    <source>
        <dbReference type="Pfam" id="PF23559"/>
    </source>
</evidence>
<dbReference type="PANTHER" id="PTHR36766:SF70">
    <property type="entry name" value="DISEASE RESISTANCE PROTEIN RGA4"/>
    <property type="match status" value="1"/>
</dbReference>
<reference evidence="13" key="2">
    <citation type="submission" date="2023-04" db="EMBL/GenBank/DDBJ databases">
        <authorList>
            <person name="Bruccoleri R.E."/>
            <person name="Oakeley E.J."/>
            <person name="Faust A.-M."/>
            <person name="Dessus-Babus S."/>
            <person name="Altorfer M."/>
            <person name="Burckhardt D."/>
            <person name="Oertli M."/>
            <person name="Naumann U."/>
            <person name="Petersen F."/>
            <person name="Wong J."/>
        </authorList>
    </citation>
    <scope>NUCLEOTIDE SEQUENCE</scope>
    <source>
        <strain evidence="13">GSM-AAB239-AS_SAM_17_03QT</strain>
        <tissue evidence="13">Leaf</tissue>
    </source>
</reference>
<dbReference type="InterPro" id="IPR027417">
    <property type="entry name" value="P-loop_NTPase"/>
</dbReference>
<feature type="compositionally biased region" description="Low complexity" evidence="7">
    <location>
        <begin position="1167"/>
        <end position="1186"/>
    </location>
</feature>
<protein>
    <submittedName>
        <fullName evidence="13">Disease resistance protein RGA4</fullName>
    </submittedName>
</protein>
<accession>A0AAX6DUE9</accession>
<dbReference type="SUPFAM" id="SSF52540">
    <property type="entry name" value="P-loop containing nucleoside triphosphate hydrolases"/>
    <property type="match status" value="1"/>
</dbReference>
<dbReference type="GO" id="GO:0043531">
    <property type="term" value="F:ADP binding"/>
    <property type="evidence" value="ECO:0007669"/>
    <property type="project" value="InterPro"/>
</dbReference>
<dbReference type="PANTHER" id="PTHR36766">
    <property type="entry name" value="PLANT BROAD-SPECTRUM MILDEW RESISTANCE PROTEIN RPW8"/>
    <property type="match status" value="1"/>
</dbReference>
<evidence type="ECO:0000259" key="8">
    <source>
        <dbReference type="Pfam" id="PF00931"/>
    </source>
</evidence>
<gene>
    <name evidence="13" type="ORF">M6B38_226475</name>
</gene>
<dbReference type="Gene3D" id="1.10.10.10">
    <property type="entry name" value="Winged helix-like DNA-binding domain superfamily/Winged helix DNA-binding domain"/>
    <property type="match status" value="1"/>
</dbReference>
<dbReference type="InterPro" id="IPR038005">
    <property type="entry name" value="RX-like_CC"/>
</dbReference>
<dbReference type="InterPro" id="IPR032675">
    <property type="entry name" value="LRR_dom_sf"/>
</dbReference>
<feature type="region of interest" description="Disordered" evidence="7">
    <location>
        <begin position="1092"/>
        <end position="1129"/>
    </location>
</feature>
<evidence type="ECO:0000259" key="9">
    <source>
        <dbReference type="Pfam" id="PF18052"/>
    </source>
</evidence>
<dbReference type="EMBL" id="JANAVB010041818">
    <property type="protein sequence ID" value="KAJ6795388.1"/>
    <property type="molecule type" value="Genomic_DNA"/>
</dbReference>
<dbReference type="AlphaFoldDB" id="A0AAX6DUE9"/>
<evidence type="ECO:0000256" key="3">
    <source>
        <dbReference type="ARBA" id="ARBA00022737"/>
    </source>
</evidence>
<evidence type="ECO:0000259" key="12">
    <source>
        <dbReference type="Pfam" id="PF25019"/>
    </source>
</evidence>
<sequence>MATILSASVSVLGGALTALAKDEIIHLLGVQDETERFRWRLERMLSVLADAEGQQFRDRAVDCWLLQMRDVVYDAEDVVDECRIEGEKLRTTPGRRPPPSSSLPFAVRCFYSPFSCFRHYKFRHQIGDRIKSLNSKLDDIIKDIDALRLTPGTRNHYNLESSGVSRKTSPVAEPDVVGECIENDTKGLVDVLLLSSEHKTRQNVSVFAIVGMGGIGKTTLAQSIFNNKELKSNFSIKPIWVCVSQNFSEVDVLRAIIIRAGGSPGDARDREDLEPTLFSAVEGKKFFLVLDDVWDAQVWENLLSKPVQSGLPGSRVLVTTRNEAIAMRMGAVHCHRVEKMSDFQSWNFLRKLVFLDDDDEAQTQLALTDTGMRIVKKCDGLPLALKTVAGVLRTKHKTKFEWEKVLRNPAWSMTDLPEGPMGALYLSYQDLPPHLKQCFAYFALFPEDSKLDRSLFVLLWVAEGFIEQDGGSLLKEEIAEECWEELMRRSLLQYDPPHNLSCKIHDLLHSLARFLARNESFCGHKEAFDGEFSYNSSVATKPRRVHITQGGVAVSDVVNEQVFLRTLFLPNIQAIGKEDAFRKIKCLRILDLYKSSVEVIPDSIGNLVHLRFLRLTESQVRVIPESIGNLSNLLYLLLKNCRNLHSLPRSIVNLHNLRALTVSPTDAVQSIPSGTGKLQNLVTLGGFGVCSSNAISGGGGAVGAEEEEYFQPHQHKESGLYELSTLLQLITLHVFGLERASVAEARAAALKAKPHLIRIGFNCTQDGFEVESNAYYREDDVERIREVFEELCPPPQLETLAIRHYFGLEYPSWLMTVNSPYLSNLKILSLVNCALCEQLPPLGLLPHLYSLSIEGASAVKRIGPEFFLGGYSGSSARGGNVAMPYPSFPKLLRLYIINMLNLEEWVWLEEGEQQMTTLLPCLESFQLLSCPKLRSLPEGILCHATASTSLTIKGAHSLIEVKNLLSVKDLYLDDLPCLERVSNLPSLVQMWILGCENLQDIERLDVIENLELHIEMDCLPDWFLVSGGQELRFEALQCCVLKGNVQLLLRCLLDGPDWHKIVHIPTFHAYNRDGSAYISYTKSPFTIETNLSNDVVNNDDDERSSCSNYDHDNDGDNRDNDNRSSSNFDYEIDYEDRISFSSSNFDYGIDDENNDDNDTNYDEDSRNNTGNRGRSNADNNNNNNNDNENDDDTNDNRNYNRDGDDDSNDIHNQNND</sequence>
<evidence type="ECO:0000256" key="2">
    <source>
        <dbReference type="ARBA" id="ARBA00022614"/>
    </source>
</evidence>
<name>A0AAX6DUE9_IRIPA</name>
<evidence type="ECO:0000313" key="13">
    <source>
        <dbReference type="EMBL" id="KAJ6795388.1"/>
    </source>
</evidence>
<keyword evidence="5" id="KW-0611">Plant defense</keyword>
<dbReference type="FunFam" id="3.40.50.300:FF:001091">
    <property type="entry name" value="Probable disease resistance protein At1g61300"/>
    <property type="match status" value="1"/>
</dbReference>
<feature type="domain" description="Disease resistance R13L4/SHOC-2-like LRR" evidence="11">
    <location>
        <begin position="580"/>
        <end position="693"/>
    </location>
</feature>
<feature type="region of interest" description="Disordered" evidence="7">
    <location>
        <begin position="1142"/>
        <end position="1216"/>
    </location>
</feature>
<evidence type="ECO:0000313" key="14">
    <source>
        <dbReference type="Proteomes" id="UP001140949"/>
    </source>
</evidence>
<feature type="domain" description="Disease resistance protein winged helix" evidence="10">
    <location>
        <begin position="444"/>
        <end position="512"/>
    </location>
</feature>
<dbReference type="Gene3D" id="1.10.8.430">
    <property type="entry name" value="Helical domain of apoptotic protease-activating factors"/>
    <property type="match status" value="1"/>
</dbReference>
<dbReference type="Gene3D" id="3.40.50.300">
    <property type="entry name" value="P-loop containing nucleotide triphosphate hydrolases"/>
    <property type="match status" value="1"/>
</dbReference>
<evidence type="ECO:0000256" key="5">
    <source>
        <dbReference type="ARBA" id="ARBA00022821"/>
    </source>
</evidence>
<evidence type="ECO:0000259" key="11">
    <source>
        <dbReference type="Pfam" id="PF23598"/>
    </source>
</evidence>
<feature type="compositionally biased region" description="Basic and acidic residues" evidence="7">
    <location>
        <begin position="1109"/>
        <end position="1122"/>
    </location>
</feature>
<dbReference type="Gene3D" id="1.20.5.4130">
    <property type="match status" value="1"/>
</dbReference>
<dbReference type="Proteomes" id="UP001140949">
    <property type="component" value="Unassembled WGS sequence"/>
</dbReference>
<keyword evidence="3" id="KW-0677">Repeat</keyword>
<dbReference type="GO" id="GO:0009626">
    <property type="term" value="P:plant-type hypersensitive response"/>
    <property type="evidence" value="ECO:0007669"/>
    <property type="project" value="UniProtKB-ARBA"/>
</dbReference>
<feature type="domain" description="NB-ARC" evidence="8">
    <location>
        <begin position="201"/>
        <end position="356"/>
    </location>
</feature>
<evidence type="ECO:0000256" key="6">
    <source>
        <dbReference type="ARBA" id="ARBA00022840"/>
    </source>
</evidence>
<dbReference type="Pfam" id="PF23559">
    <property type="entry name" value="WHD_DRP"/>
    <property type="match status" value="1"/>
</dbReference>
<keyword evidence="14" id="KW-1185">Reference proteome</keyword>
<dbReference type="InterPro" id="IPR058922">
    <property type="entry name" value="WHD_DRP"/>
</dbReference>
<feature type="domain" description="Disease resistance N-terminal" evidence="9">
    <location>
        <begin position="9"/>
        <end position="95"/>
    </location>
</feature>